<dbReference type="GO" id="GO:0005840">
    <property type="term" value="C:ribosome"/>
    <property type="evidence" value="ECO:0007669"/>
    <property type="project" value="UniProtKB-KW"/>
</dbReference>
<comment type="similarity">
    <text evidence="1">Belongs to the universal ribosomal protein uL29 family.</text>
</comment>
<dbReference type="GO" id="GO:0003735">
    <property type="term" value="F:structural constituent of ribosome"/>
    <property type="evidence" value="ECO:0007669"/>
    <property type="project" value="InterPro"/>
</dbReference>
<gene>
    <name evidence="5" type="ORF">CWI36_0221p0030</name>
    <name evidence="4" type="ORF">CWI39_2253p0010</name>
</gene>
<evidence type="ECO:0000256" key="2">
    <source>
        <dbReference type="ARBA" id="ARBA00022980"/>
    </source>
</evidence>
<dbReference type="VEuPathDB" id="MicrosporidiaDB:CWI39_2253p0010"/>
<sequence length="120" mass="14099">MKIERDFFKVQSKEDLSKTILDLRSVLLSLRQKKASGNIEPNEMFEARKNLARAIGVLREKELLEEIDKYKDAAKLPKHLMPKLTKAKRLALTPKQLSMKVHRVRKTRKLFPKVYFSYAE</sequence>
<evidence type="ECO:0000256" key="3">
    <source>
        <dbReference type="ARBA" id="ARBA00023274"/>
    </source>
</evidence>
<dbReference type="Pfam" id="PF00831">
    <property type="entry name" value="Ribosomal_L29"/>
    <property type="match status" value="1"/>
</dbReference>
<evidence type="ECO:0000313" key="5">
    <source>
        <dbReference type="EMBL" id="TBU07826.1"/>
    </source>
</evidence>
<dbReference type="STRING" id="148818.A0A4Q9LJ13"/>
<protein>
    <submittedName>
        <fullName evidence="5">Ribosomal protein L35</fullName>
    </submittedName>
</protein>
<keyword evidence="3" id="KW-0687">Ribonucleoprotein</keyword>
<organism evidence="5 6">
    <name type="scientific">Hamiltosporidium magnivora</name>
    <dbReference type="NCBI Taxonomy" id="148818"/>
    <lineage>
        <taxon>Eukaryota</taxon>
        <taxon>Fungi</taxon>
        <taxon>Fungi incertae sedis</taxon>
        <taxon>Microsporidia</taxon>
        <taxon>Dubosqiidae</taxon>
        <taxon>Hamiltosporidium</taxon>
    </lineage>
</organism>
<evidence type="ECO:0000313" key="6">
    <source>
        <dbReference type="Proteomes" id="UP000291404"/>
    </source>
</evidence>
<comment type="caution">
    <text evidence="5">The sequence shown here is derived from an EMBL/GenBank/DDBJ whole genome shotgun (WGS) entry which is preliminary data.</text>
</comment>
<keyword evidence="6" id="KW-1185">Reference proteome</keyword>
<name>A0A4Q9LJ13_9MICR</name>
<dbReference type="Gene3D" id="1.10.287.310">
    <property type="match status" value="1"/>
</dbReference>
<dbReference type="Proteomes" id="UP000291404">
    <property type="component" value="Unassembled WGS sequence"/>
</dbReference>
<accession>A0A4Q9LJ13</accession>
<dbReference type="Gene3D" id="6.10.250.3450">
    <property type="match status" value="1"/>
</dbReference>
<keyword evidence="2 5" id="KW-0689">Ribosomal protein</keyword>
<dbReference type="GO" id="GO:1990904">
    <property type="term" value="C:ribonucleoprotein complex"/>
    <property type="evidence" value="ECO:0007669"/>
    <property type="project" value="UniProtKB-KW"/>
</dbReference>
<dbReference type="InterPro" id="IPR001854">
    <property type="entry name" value="Ribosomal_uL29"/>
</dbReference>
<dbReference type="SUPFAM" id="SSF46561">
    <property type="entry name" value="Ribosomal protein L29 (L29p)"/>
    <property type="match status" value="1"/>
</dbReference>
<dbReference type="EMBL" id="PITI01000221">
    <property type="protein sequence ID" value="TBU07826.1"/>
    <property type="molecule type" value="Genomic_DNA"/>
</dbReference>
<dbReference type="VEuPathDB" id="MicrosporidiaDB:CWI36_0221p0030"/>
<reference evidence="6 7" key="1">
    <citation type="submission" date="2017-12" db="EMBL/GenBank/DDBJ databases">
        <authorList>
            <person name="Pombert J.-F."/>
            <person name="Haag K.L."/>
            <person name="Ebert D."/>
        </authorList>
    </citation>
    <scope>NUCLEOTIDE SEQUENCE [LARGE SCALE GENOMIC DNA]</scope>
    <source>
        <strain evidence="5">BE-OM-2</strain>
        <strain evidence="4">IL-BN-2</strain>
    </source>
</reference>
<dbReference type="AlphaFoldDB" id="A0A4Q9LJ13"/>
<dbReference type="GO" id="GO:0006412">
    <property type="term" value="P:translation"/>
    <property type="evidence" value="ECO:0007669"/>
    <property type="project" value="InterPro"/>
</dbReference>
<dbReference type="Proteomes" id="UP000293045">
    <property type="component" value="Unassembled WGS sequence"/>
</dbReference>
<proteinExistence type="inferred from homology"/>
<evidence type="ECO:0000313" key="7">
    <source>
        <dbReference type="Proteomes" id="UP000293045"/>
    </source>
</evidence>
<dbReference type="InterPro" id="IPR036049">
    <property type="entry name" value="Ribosomal_uL29_sf"/>
</dbReference>
<evidence type="ECO:0000256" key="1">
    <source>
        <dbReference type="ARBA" id="ARBA00009254"/>
    </source>
</evidence>
<evidence type="ECO:0000313" key="4">
    <source>
        <dbReference type="EMBL" id="TBT98831.1"/>
    </source>
</evidence>
<dbReference type="NCBIfam" id="TIGR00012">
    <property type="entry name" value="L29"/>
    <property type="match status" value="1"/>
</dbReference>
<dbReference type="EMBL" id="PIXR01002253">
    <property type="protein sequence ID" value="TBT98831.1"/>
    <property type="molecule type" value="Genomic_DNA"/>
</dbReference>